<keyword evidence="1" id="KW-0614">Plasmid</keyword>
<accession>A0A9Q9T5E9</accession>
<name>A0A9Q9T5E9_BACPU</name>
<sequence length="281" mass="32824">MNFLSYHYRVISEFNVPSQIIIQIYYDDPFLTCYEIISNHIYSLSYADYKLPELETAFASAKDARIKSASRLGEVKYEHDSWCGSVVIRSEEGEYPLLIINFDEFYQERENAEIAELICTTLRTNEVKPVGEIIWKDGSSTSLDLLRLTTPQRLMFNSPKKRQYEERERKIVVFSEHPIIDLNEFEHDIDILTDAQYINSLSDFIDRLTDDWDGVFPEIHVDQNIYELIKDEDPLALIGVKINIVESKLPRAYCAERFFVYNTKKPNVITSTTVLPGERYD</sequence>
<reference evidence="1" key="1">
    <citation type="submission" date="2018-10" db="EMBL/GenBank/DDBJ databases">
        <authorList>
            <person name="Singh K. P."/>
            <person name="Ramachandran G."/>
            <person name="Val-Calvo J."/>
            <person name="Meijer J.J. W."/>
            <person name="Miguel-Arribas A."/>
            <person name="Gago Cordoba C."/>
        </authorList>
    </citation>
    <scope>NUCLEOTIDE SEQUENCE</scope>
    <source>
        <strain evidence="1">1</strain>
        <plasmid evidence="1">p576</plasmid>
    </source>
</reference>
<evidence type="ECO:0000313" key="1">
    <source>
        <dbReference type="EMBL" id="VCT93308.1"/>
    </source>
</evidence>
<dbReference type="AlphaFoldDB" id="A0A9Q9T5E9"/>
<dbReference type="RefSeq" id="WP_122630936.1">
    <property type="nucleotide sequence ID" value="NZ_LR026976.1"/>
</dbReference>
<organism evidence="1">
    <name type="scientific">Bacillus pumilus</name>
    <name type="common">Bacillus mesentericus</name>
    <dbReference type="NCBI Taxonomy" id="1408"/>
    <lineage>
        <taxon>Bacteria</taxon>
        <taxon>Bacillati</taxon>
        <taxon>Bacillota</taxon>
        <taxon>Bacilli</taxon>
        <taxon>Bacillales</taxon>
        <taxon>Bacillaceae</taxon>
        <taxon>Bacillus</taxon>
    </lineage>
</organism>
<dbReference type="EMBL" id="LR026976">
    <property type="protein sequence ID" value="VCT93308.1"/>
    <property type="molecule type" value="Genomic_DNA"/>
</dbReference>
<gene>
    <name evidence="1" type="primary">p23c</name>
    <name evidence="1" type="ORF">SBRMV_023</name>
</gene>
<protein>
    <submittedName>
        <fullName evidence="1">Uncharacterized protein</fullName>
    </submittedName>
</protein>
<geneLocation type="plasmid" evidence="1">
    <name>p576</name>
</geneLocation>
<proteinExistence type="predicted"/>